<sequence>MYSCRKDTNDAAPERIDRSAIKTTSKAMLDYSYLASIRDDVSSSNMFDAGSLQIEIHFDFRH</sequence>
<name>A0A9P7VJF5_9AGAR</name>
<organism evidence="1 2">
    <name type="scientific">Guyanagaster necrorhizus</name>
    <dbReference type="NCBI Taxonomy" id="856835"/>
    <lineage>
        <taxon>Eukaryota</taxon>
        <taxon>Fungi</taxon>
        <taxon>Dikarya</taxon>
        <taxon>Basidiomycota</taxon>
        <taxon>Agaricomycotina</taxon>
        <taxon>Agaricomycetes</taxon>
        <taxon>Agaricomycetidae</taxon>
        <taxon>Agaricales</taxon>
        <taxon>Marasmiineae</taxon>
        <taxon>Physalacriaceae</taxon>
        <taxon>Guyanagaster</taxon>
    </lineage>
</organism>
<gene>
    <name evidence="1" type="ORF">BT62DRAFT_1012094</name>
</gene>
<evidence type="ECO:0000313" key="2">
    <source>
        <dbReference type="Proteomes" id="UP000812287"/>
    </source>
</evidence>
<proteinExistence type="predicted"/>
<accession>A0A9P7VJF5</accession>
<dbReference type="Proteomes" id="UP000812287">
    <property type="component" value="Unassembled WGS sequence"/>
</dbReference>
<reference evidence="1" key="1">
    <citation type="submission" date="2020-11" db="EMBL/GenBank/DDBJ databases">
        <title>Adaptations for nitrogen fixation in a non-lichenized fungal sporocarp promotes dispersal by wood-feeding termites.</title>
        <authorList>
            <consortium name="DOE Joint Genome Institute"/>
            <person name="Koch R.A."/>
            <person name="Yoon G."/>
            <person name="Arayal U."/>
            <person name="Lail K."/>
            <person name="Amirebrahimi M."/>
            <person name="Labutti K."/>
            <person name="Lipzen A."/>
            <person name="Riley R."/>
            <person name="Barry K."/>
            <person name="Henrissat B."/>
            <person name="Grigoriev I.V."/>
            <person name="Herr J.R."/>
            <person name="Aime M.C."/>
        </authorList>
    </citation>
    <scope>NUCLEOTIDE SEQUENCE</scope>
    <source>
        <strain evidence="1">MCA 3950</strain>
    </source>
</reference>
<protein>
    <submittedName>
        <fullName evidence="1">Uncharacterized protein</fullName>
    </submittedName>
</protein>
<dbReference type="GeneID" id="66100168"/>
<keyword evidence="2" id="KW-1185">Reference proteome</keyword>
<evidence type="ECO:0000313" key="1">
    <source>
        <dbReference type="EMBL" id="KAG7441059.1"/>
    </source>
</evidence>
<dbReference type="EMBL" id="MU250564">
    <property type="protein sequence ID" value="KAG7441059.1"/>
    <property type="molecule type" value="Genomic_DNA"/>
</dbReference>
<dbReference type="AlphaFoldDB" id="A0A9P7VJF5"/>
<dbReference type="RefSeq" id="XP_043034559.1">
    <property type="nucleotide sequence ID" value="XM_043177881.1"/>
</dbReference>
<comment type="caution">
    <text evidence="1">The sequence shown here is derived from an EMBL/GenBank/DDBJ whole genome shotgun (WGS) entry which is preliminary data.</text>
</comment>